<comment type="caution">
    <text evidence="9">The sequence shown here is derived from an EMBL/GenBank/DDBJ whole genome shotgun (WGS) entry which is preliminary data.</text>
</comment>
<feature type="transmembrane region" description="Helical" evidence="8">
    <location>
        <begin position="37"/>
        <end position="58"/>
    </location>
</feature>
<feature type="transmembrane region" description="Helical" evidence="8">
    <location>
        <begin position="304"/>
        <end position="332"/>
    </location>
</feature>
<evidence type="ECO:0000256" key="2">
    <source>
        <dbReference type="ARBA" id="ARBA00009773"/>
    </source>
</evidence>
<evidence type="ECO:0000256" key="3">
    <source>
        <dbReference type="ARBA" id="ARBA00022448"/>
    </source>
</evidence>
<gene>
    <name evidence="9" type="ORF">BKA14_003699</name>
</gene>
<keyword evidence="3" id="KW-0813">Transport</keyword>
<dbReference type="PANTHER" id="PTHR21716:SF53">
    <property type="entry name" value="PERMEASE PERM-RELATED"/>
    <property type="match status" value="1"/>
</dbReference>
<keyword evidence="6 8" id="KW-1133">Transmembrane helix</keyword>
<keyword evidence="5 8" id="KW-0812">Transmembrane</keyword>
<organism evidence="9 10">
    <name type="scientific">Paractinoplanes abujensis</name>
    <dbReference type="NCBI Taxonomy" id="882441"/>
    <lineage>
        <taxon>Bacteria</taxon>
        <taxon>Bacillati</taxon>
        <taxon>Actinomycetota</taxon>
        <taxon>Actinomycetes</taxon>
        <taxon>Micromonosporales</taxon>
        <taxon>Micromonosporaceae</taxon>
        <taxon>Paractinoplanes</taxon>
    </lineage>
</organism>
<evidence type="ECO:0000256" key="5">
    <source>
        <dbReference type="ARBA" id="ARBA00022692"/>
    </source>
</evidence>
<evidence type="ECO:0000256" key="7">
    <source>
        <dbReference type="ARBA" id="ARBA00023136"/>
    </source>
</evidence>
<dbReference type="Proteomes" id="UP000542742">
    <property type="component" value="Unassembled WGS sequence"/>
</dbReference>
<evidence type="ECO:0000256" key="4">
    <source>
        <dbReference type="ARBA" id="ARBA00022475"/>
    </source>
</evidence>
<dbReference type="AlphaFoldDB" id="A0A7W7G487"/>
<comment type="similarity">
    <text evidence="2">Belongs to the autoinducer-2 exporter (AI-2E) (TC 2.A.86) family.</text>
</comment>
<keyword evidence="7 8" id="KW-0472">Membrane</keyword>
<feature type="transmembrane region" description="Helical" evidence="8">
    <location>
        <begin position="267"/>
        <end position="284"/>
    </location>
</feature>
<evidence type="ECO:0000256" key="6">
    <source>
        <dbReference type="ARBA" id="ARBA00022989"/>
    </source>
</evidence>
<dbReference type="GO" id="GO:0055085">
    <property type="term" value="P:transmembrane transport"/>
    <property type="evidence" value="ECO:0007669"/>
    <property type="project" value="TreeGrafter"/>
</dbReference>
<dbReference type="RefSeq" id="WP_184952155.1">
    <property type="nucleotide sequence ID" value="NZ_BOMC01000056.1"/>
</dbReference>
<feature type="transmembrane region" description="Helical" evidence="8">
    <location>
        <begin position="70"/>
        <end position="91"/>
    </location>
</feature>
<sequence>MSHPVLPRPVRTAVVWAGSFIIVLTGLYLAGRLAVRLAPLALALAATAFLAALLHPLYRWQRRLHLPGALAALITVFVPIAALTVPVLLAWQRGAAQLDDLTAQLTRGLQRLRDLIIGPGALLSERQVDTVTNEALIRLRQLLPSPVASARLTLEVLAALLLVLVLLFFVLKDGPGMWRWTVTHTGSRRDTVAEAGAAAWTTLSSYARGTAVIALIDATGIGLALVLLGVPLPIPLALITFFGAFVPILGATVTGAFAVLVALAARGPGIALLTLAAVIVVQQVEGNLLQPLIMRHQIHLHPVVILIAVTAGTLAAGVAGAFVAVPLTAVAYQGITVAHRHTRNERAEPAPQEPATG</sequence>
<protein>
    <submittedName>
        <fullName evidence="9">Putative PurR-regulated permease PerM</fullName>
    </submittedName>
</protein>
<keyword evidence="10" id="KW-1185">Reference proteome</keyword>
<feature type="transmembrane region" description="Helical" evidence="8">
    <location>
        <begin position="12"/>
        <end position="31"/>
    </location>
</feature>
<proteinExistence type="inferred from homology"/>
<evidence type="ECO:0000256" key="8">
    <source>
        <dbReference type="SAM" id="Phobius"/>
    </source>
</evidence>
<dbReference type="GO" id="GO:0005886">
    <property type="term" value="C:plasma membrane"/>
    <property type="evidence" value="ECO:0007669"/>
    <property type="project" value="UniProtKB-SubCell"/>
</dbReference>
<evidence type="ECO:0000313" key="10">
    <source>
        <dbReference type="Proteomes" id="UP000542742"/>
    </source>
</evidence>
<evidence type="ECO:0000256" key="1">
    <source>
        <dbReference type="ARBA" id="ARBA00004651"/>
    </source>
</evidence>
<comment type="subcellular location">
    <subcellularLocation>
        <location evidence="1">Cell membrane</location>
        <topology evidence="1">Multi-pass membrane protein</topology>
    </subcellularLocation>
</comment>
<accession>A0A7W7G487</accession>
<feature type="transmembrane region" description="Helical" evidence="8">
    <location>
        <begin position="152"/>
        <end position="171"/>
    </location>
</feature>
<keyword evidence="4" id="KW-1003">Cell membrane</keyword>
<dbReference type="EMBL" id="JACHMF010000001">
    <property type="protein sequence ID" value="MBB4693551.1"/>
    <property type="molecule type" value="Genomic_DNA"/>
</dbReference>
<dbReference type="PANTHER" id="PTHR21716">
    <property type="entry name" value="TRANSMEMBRANE PROTEIN"/>
    <property type="match status" value="1"/>
</dbReference>
<feature type="transmembrane region" description="Helical" evidence="8">
    <location>
        <begin position="236"/>
        <end position="260"/>
    </location>
</feature>
<evidence type="ECO:0000313" key="9">
    <source>
        <dbReference type="EMBL" id="MBB4693551.1"/>
    </source>
</evidence>
<dbReference type="Pfam" id="PF01594">
    <property type="entry name" value="AI-2E_transport"/>
    <property type="match status" value="1"/>
</dbReference>
<dbReference type="InterPro" id="IPR002549">
    <property type="entry name" value="AI-2E-like"/>
</dbReference>
<reference evidence="9 10" key="1">
    <citation type="submission" date="2020-08" db="EMBL/GenBank/DDBJ databases">
        <title>Sequencing the genomes of 1000 actinobacteria strains.</title>
        <authorList>
            <person name="Klenk H.-P."/>
        </authorList>
    </citation>
    <scope>NUCLEOTIDE SEQUENCE [LARGE SCALE GENOMIC DNA]</scope>
    <source>
        <strain evidence="9 10">DSM 45518</strain>
    </source>
</reference>
<feature type="transmembrane region" description="Helical" evidence="8">
    <location>
        <begin position="211"/>
        <end position="230"/>
    </location>
</feature>
<name>A0A7W7G487_9ACTN</name>